<dbReference type="InterPro" id="IPR001542">
    <property type="entry name" value="Defensin_invertebrate/fungal"/>
</dbReference>
<evidence type="ECO:0000313" key="4">
    <source>
        <dbReference type="EMBL" id="CAF1232196.1"/>
    </source>
</evidence>
<evidence type="ECO:0000313" key="5">
    <source>
        <dbReference type="Proteomes" id="UP000663852"/>
    </source>
</evidence>
<proteinExistence type="predicted"/>
<protein>
    <recommendedName>
        <fullName evidence="3">Invertebrate defensins family profile domain-containing protein</fullName>
    </recommendedName>
</protein>
<reference evidence="4" key="1">
    <citation type="submission" date="2021-02" db="EMBL/GenBank/DDBJ databases">
        <authorList>
            <person name="Nowell W R."/>
        </authorList>
    </citation>
    <scope>NUCLEOTIDE SEQUENCE</scope>
</reference>
<comment type="caution">
    <text evidence="4">The sequence shown here is derived from an EMBL/GenBank/DDBJ whole genome shotgun (WGS) entry which is preliminary data.</text>
</comment>
<evidence type="ECO:0000259" key="3">
    <source>
        <dbReference type="PROSITE" id="PS51378"/>
    </source>
</evidence>
<dbReference type="GO" id="GO:0006952">
    <property type="term" value="P:defense response"/>
    <property type="evidence" value="ECO:0007669"/>
    <property type="project" value="InterPro"/>
</dbReference>
<dbReference type="OrthoDB" id="9997577at2759"/>
<dbReference type="Proteomes" id="UP000663852">
    <property type="component" value="Unassembled WGS sequence"/>
</dbReference>
<keyword evidence="2" id="KW-0175">Coiled coil</keyword>
<keyword evidence="1" id="KW-1015">Disulfide bond</keyword>
<evidence type="ECO:0000256" key="1">
    <source>
        <dbReference type="ARBA" id="ARBA00023157"/>
    </source>
</evidence>
<dbReference type="AlphaFoldDB" id="A0A814YMY1"/>
<feature type="coiled-coil region" evidence="2">
    <location>
        <begin position="275"/>
        <end position="334"/>
    </location>
</feature>
<feature type="domain" description="Invertebrate defensins family profile" evidence="3">
    <location>
        <begin position="685"/>
        <end position="720"/>
    </location>
</feature>
<dbReference type="EMBL" id="CAJNOJ010000167">
    <property type="protein sequence ID" value="CAF1232196.1"/>
    <property type="molecule type" value="Genomic_DNA"/>
</dbReference>
<gene>
    <name evidence="4" type="ORF">EDS130_LOCUS26993</name>
</gene>
<organism evidence="4 5">
    <name type="scientific">Adineta ricciae</name>
    <name type="common">Rotifer</name>
    <dbReference type="NCBI Taxonomy" id="249248"/>
    <lineage>
        <taxon>Eukaryota</taxon>
        <taxon>Metazoa</taxon>
        <taxon>Spiralia</taxon>
        <taxon>Gnathifera</taxon>
        <taxon>Rotifera</taxon>
        <taxon>Eurotatoria</taxon>
        <taxon>Bdelloidea</taxon>
        <taxon>Adinetida</taxon>
        <taxon>Adinetidae</taxon>
        <taxon>Adineta</taxon>
    </lineage>
</organism>
<evidence type="ECO:0000256" key="2">
    <source>
        <dbReference type="SAM" id="Coils"/>
    </source>
</evidence>
<sequence length="720" mass="81499">MSTFSILTRQCLKLSEICPKCKWNCDHYRSNGFCRCSPYGKRDCDVSREHCWANVSIHIDMPSNPRLSEVNIIIDADNFSQRIVVVLIDYFIEQGCKTVGMVISPSKYIGIISGNYGDQVKLEFFRLVNNGHVLVIPAANSLYYDQTGGCEDAIALHIGMYHRAIVISNDTFKPKIGEEHEFIPDTILQITETKISDTEISLTFTAPSDSTQTGPNILNYIIDRVLVRNTSTDPICTSSSIECHIPEILKRHRVYNLNKHLDRCDRVVYDHYSKLEKYSQQINSFTRQMEKTSTNETELIETLNARKEQVIESREEYKDKIAPLLEQNKKFREEIVQQLTVLGNIDCLKPVSIRSGLPYYVFGSENSLDTDILVLLKDYQKPSTYTECQKLMNKFIYEFQDLDCFSNDKSININLAVLTDGIITWVLKGIPDETNNSVLSTYHLHTQNHPLEIQRLVSRDLEKKIIRATRAILSQLTKSEQRHNVKNALKANKLYLRLDALKPICFQELNFKQSEKDLIEIVKLIAFQLVNNKYQDKNTFNMVYTHTLFPALVAVLVIIGKSHSWTWFPDPQRGAALQARWNNYKALPEKTQATVTGVCGKLIQPVCKKVIGRPADEETESCDKFCCHAGYLTGFCKGSIVGGAQIDLGGPGQTEYKPAINGRSDCVCTNDHRDATCGPDGSFAGIRCPFDKSACARKCCRQGRSGGRCGGFLKTKCKCD</sequence>
<accession>A0A814YMY1</accession>
<dbReference type="PROSITE" id="PS51378">
    <property type="entry name" value="INVERT_DEFENSINS"/>
    <property type="match status" value="1"/>
</dbReference>
<name>A0A814YMY1_ADIRI</name>